<feature type="transmembrane region" description="Helical" evidence="1">
    <location>
        <begin position="50"/>
        <end position="72"/>
    </location>
</feature>
<dbReference type="Proteomes" id="UP000006866">
    <property type="component" value="Chromosome"/>
</dbReference>
<keyword evidence="3" id="KW-1185">Reference proteome</keyword>
<proteinExistence type="predicted"/>
<feature type="transmembrane region" description="Helical" evidence="1">
    <location>
        <begin position="6"/>
        <end position="29"/>
    </location>
</feature>
<accession>E3DRU3</accession>
<reference evidence="2 3" key="2">
    <citation type="journal article" date="2011" name="Stand. Genomic Sci.">
        <title>Complete genome sequence of the extremely halophilic Halanaerobium praevalens type strain (GSL).</title>
        <authorList>
            <person name="Ivanova N."/>
            <person name="Sikorski J."/>
            <person name="Chertkov O."/>
            <person name="Nolan M."/>
            <person name="Lucas S."/>
            <person name="Hammon N."/>
            <person name="Deshpande S."/>
            <person name="Cheng J.F."/>
            <person name="Tapia R."/>
            <person name="Han C."/>
            <person name="Goodwin L."/>
            <person name="Pitluck S."/>
            <person name="Huntemann M."/>
            <person name="Liolios K."/>
            <person name="Pagani I."/>
            <person name="Mavromatis K."/>
            <person name="Ovchinikova G."/>
            <person name="Pati A."/>
            <person name="Chen A."/>
            <person name="Palaniappan K."/>
            <person name="Land M."/>
            <person name="Hauser L."/>
            <person name="Brambilla E.M."/>
            <person name="Kannan K.P."/>
            <person name="Rohde M."/>
            <person name="Tindall B.J."/>
            <person name="Goker M."/>
            <person name="Detter J.C."/>
            <person name="Woyke T."/>
            <person name="Bristow J."/>
            <person name="Eisen J.A."/>
            <person name="Markowitz V."/>
            <person name="Hugenholtz P."/>
            <person name="Kyrpides N.C."/>
            <person name="Klenk H.P."/>
            <person name="Lapidus A."/>
        </authorList>
    </citation>
    <scope>NUCLEOTIDE SEQUENCE [LARGE SCALE GENOMIC DNA]</scope>
    <source>
        <strain evidence="3">ATCC 33744 / DSM 2228 / GSL</strain>
    </source>
</reference>
<dbReference type="Pfam" id="PF13630">
    <property type="entry name" value="SdpI"/>
    <property type="match status" value="1"/>
</dbReference>
<dbReference type="AlphaFoldDB" id="E3DRU3"/>
<dbReference type="eggNOG" id="COG5658">
    <property type="taxonomic scope" value="Bacteria"/>
</dbReference>
<dbReference type="OrthoDB" id="3173919at2"/>
<dbReference type="InterPro" id="IPR025962">
    <property type="entry name" value="SdpI/YhfL"/>
</dbReference>
<dbReference type="STRING" id="572479.Hprae_2035"/>
<keyword evidence="1" id="KW-1133">Transmembrane helix</keyword>
<evidence type="ECO:0000313" key="2">
    <source>
        <dbReference type="EMBL" id="ADO78157.1"/>
    </source>
</evidence>
<name>E3DRU3_HALPG</name>
<reference evidence="3" key="1">
    <citation type="submission" date="2010-10" db="EMBL/GenBank/DDBJ databases">
        <title>The complete genome of Halanaerobium praevalens DSM 2228.</title>
        <authorList>
            <consortium name="US DOE Joint Genome Institute (JGI-PGF)"/>
            <person name="Lucas S."/>
            <person name="Copeland A."/>
            <person name="Lapidus A."/>
            <person name="Glavina del Rio T."/>
            <person name="Dalin E."/>
            <person name="Tice H."/>
            <person name="Bruce D."/>
            <person name="Goodwin L."/>
            <person name="Pitluck S."/>
            <person name="Kyrpides N."/>
            <person name="Mavromatis K."/>
            <person name="Ivanova N."/>
            <person name="Ovchinnikova G."/>
            <person name="Chertkov O."/>
            <person name="Detter J.C."/>
            <person name="Han C."/>
            <person name="Larimer F."/>
            <person name="Land M."/>
            <person name="Hauser L."/>
            <person name="Markowitz V."/>
            <person name="Cheng J.-F."/>
            <person name="Hugenholtz P."/>
            <person name="Woyke T."/>
            <person name="Wu D."/>
            <person name="Tindall B."/>
            <person name="Pomrenke H.G."/>
            <person name="Brambilla E."/>
            <person name="Klenk H.-P."/>
            <person name="Eisen J.A."/>
        </authorList>
    </citation>
    <scope>NUCLEOTIDE SEQUENCE [LARGE SCALE GENOMIC DNA]</scope>
    <source>
        <strain evidence="3">ATCC 33744 / DSM 2228 / GSL</strain>
    </source>
</reference>
<evidence type="ECO:0008006" key="4">
    <source>
        <dbReference type="Google" id="ProtNLM"/>
    </source>
</evidence>
<evidence type="ECO:0000256" key="1">
    <source>
        <dbReference type="SAM" id="Phobius"/>
    </source>
</evidence>
<organism evidence="2 3">
    <name type="scientific">Halanaerobium praevalens (strain ATCC 33744 / DSM 2228 / GSL)</name>
    <dbReference type="NCBI Taxonomy" id="572479"/>
    <lineage>
        <taxon>Bacteria</taxon>
        <taxon>Bacillati</taxon>
        <taxon>Bacillota</taxon>
        <taxon>Clostridia</taxon>
        <taxon>Halanaerobiales</taxon>
        <taxon>Halanaerobiaceae</taxon>
        <taxon>Halanaerobium</taxon>
    </lineage>
</organism>
<dbReference type="EMBL" id="CP002175">
    <property type="protein sequence ID" value="ADO78157.1"/>
    <property type="molecule type" value="Genomic_DNA"/>
</dbReference>
<sequence length="112" mass="12795">MPLLVGGIILLIAGIILKLFPPTKINNFYGWRSNYAQKNKKTWNEAQKYGAKQLISGGIIAIIVGSILVNIFTELSKHFYGLVFLIIVVLVIYRVEHHLRKIFDEKGNRKEK</sequence>
<keyword evidence="1" id="KW-0472">Membrane</keyword>
<keyword evidence="1" id="KW-0812">Transmembrane</keyword>
<gene>
    <name evidence="2" type="ordered locus">Hprae_2035</name>
</gene>
<dbReference type="PATRIC" id="fig|572479.3.peg.2073"/>
<evidence type="ECO:0000313" key="3">
    <source>
        <dbReference type="Proteomes" id="UP000006866"/>
    </source>
</evidence>
<dbReference type="KEGG" id="hpk:Hprae_2035"/>
<feature type="transmembrane region" description="Helical" evidence="1">
    <location>
        <begin position="78"/>
        <end position="95"/>
    </location>
</feature>
<dbReference type="HOGENOM" id="CLU_155106_2_0_9"/>
<protein>
    <recommendedName>
        <fullName evidence="4">SdpI/YhfL protein family</fullName>
    </recommendedName>
</protein>
<dbReference type="RefSeq" id="WP_014554173.1">
    <property type="nucleotide sequence ID" value="NC_017455.1"/>
</dbReference>